<dbReference type="InterPro" id="IPR002577">
    <property type="entry name" value="HTH_HxlR"/>
</dbReference>
<dbReference type="Pfam" id="PF01638">
    <property type="entry name" value="HxlR"/>
    <property type="match status" value="1"/>
</dbReference>
<dbReference type="EMBL" id="PENI01000043">
    <property type="protein sequence ID" value="RMB80388.1"/>
    <property type="molecule type" value="Genomic_DNA"/>
</dbReference>
<dbReference type="OrthoDB" id="9800966at2"/>
<dbReference type="Proteomes" id="UP000270471">
    <property type="component" value="Unassembled WGS sequence"/>
</dbReference>
<protein>
    <recommendedName>
        <fullName evidence="1">HTH hxlR-type domain-containing protein</fullName>
    </recommendedName>
</protein>
<gene>
    <name evidence="2" type="ORF">CTZ28_40475</name>
</gene>
<dbReference type="InterPro" id="IPR036390">
    <property type="entry name" value="WH_DNA-bd_sf"/>
</dbReference>
<dbReference type="SUPFAM" id="SSF46785">
    <property type="entry name" value="Winged helix' DNA-binding domain"/>
    <property type="match status" value="1"/>
</dbReference>
<sequence>MQVGGERVGDHGQRLLRLRREGDLLRHSGDLAAFPVRSPVRREIPGRIDAHLRRRGGRRQVHRHLAQADGISACLLAVRLRLLEKHKPVAREAIASHPVQIRYTLPQSGNERVRVLVPLVPWACRWGIAAA</sequence>
<comment type="caution">
    <text evidence="2">The sequence shown here is derived from an EMBL/GenBank/DDBJ whole genome shotgun (WGS) entry which is preliminary data.</text>
</comment>
<proteinExistence type="predicted"/>
<evidence type="ECO:0000313" key="2">
    <source>
        <dbReference type="EMBL" id="RMB80388.1"/>
    </source>
</evidence>
<dbReference type="AlphaFoldDB" id="A0A3M0HWA8"/>
<dbReference type="Gene3D" id="1.10.10.10">
    <property type="entry name" value="Winged helix-like DNA-binding domain superfamily/Winged helix DNA-binding domain"/>
    <property type="match status" value="1"/>
</dbReference>
<name>A0A3M0HWA8_9ACTN</name>
<evidence type="ECO:0000313" key="3">
    <source>
        <dbReference type="Proteomes" id="UP000270471"/>
    </source>
</evidence>
<evidence type="ECO:0000259" key="1">
    <source>
        <dbReference type="Pfam" id="PF01638"/>
    </source>
</evidence>
<accession>A0A3M0HWA8</accession>
<keyword evidence="3" id="KW-1185">Reference proteome</keyword>
<organism evidence="2 3">
    <name type="scientific">Streptomyces shenzhenensis</name>
    <dbReference type="NCBI Taxonomy" id="943815"/>
    <lineage>
        <taxon>Bacteria</taxon>
        <taxon>Bacillati</taxon>
        <taxon>Actinomycetota</taxon>
        <taxon>Actinomycetes</taxon>
        <taxon>Kitasatosporales</taxon>
        <taxon>Streptomycetaceae</taxon>
        <taxon>Streptomyces</taxon>
    </lineage>
</organism>
<feature type="domain" description="HTH hxlR-type" evidence="1">
    <location>
        <begin position="66"/>
        <end position="126"/>
    </location>
</feature>
<reference evidence="2 3" key="1">
    <citation type="submission" date="2017-11" db="EMBL/GenBank/DDBJ databases">
        <title>Draft genome of actinobacteria isolated from guarana (Paullinia cupana (Mart.) Ducke.</title>
        <authorList>
            <person name="Siqueira K.A."/>
            <person name="Liotti R.G."/>
            <person name="Mendes T.A.O."/>
            <person name="Soares M.A."/>
        </authorList>
    </citation>
    <scope>NUCLEOTIDE SEQUENCE [LARGE SCALE GENOMIC DNA]</scope>
    <source>
        <strain evidence="2 3">193</strain>
    </source>
</reference>
<dbReference type="InterPro" id="IPR036388">
    <property type="entry name" value="WH-like_DNA-bd_sf"/>
</dbReference>